<proteinExistence type="predicted"/>
<protein>
    <submittedName>
        <fullName evidence="2">Uncharacterized protein</fullName>
    </submittedName>
</protein>
<dbReference type="Proteomes" id="UP001285441">
    <property type="component" value="Unassembled WGS sequence"/>
</dbReference>
<accession>A0AAE0K1Y0</accession>
<dbReference type="EMBL" id="JAULSW010000010">
    <property type="protein sequence ID" value="KAK3368509.1"/>
    <property type="molecule type" value="Genomic_DNA"/>
</dbReference>
<keyword evidence="1" id="KW-0812">Transmembrane</keyword>
<reference evidence="2" key="1">
    <citation type="journal article" date="2023" name="Mol. Phylogenet. Evol.">
        <title>Genome-scale phylogeny and comparative genomics of the fungal order Sordariales.</title>
        <authorList>
            <person name="Hensen N."/>
            <person name="Bonometti L."/>
            <person name="Westerberg I."/>
            <person name="Brannstrom I.O."/>
            <person name="Guillou S."/>
            <person name="Cros-Aarteil S."/>
            <person name="Calhoun S."/>
            <person name="Haridas S."/>
            <person name="Kuo A."/>
            <person name="Mondo S."/>
            <person name="Pangilinan J."/>
            <person name="Riley R."/>
            <person name="LaButti K."/>
            <person name="Andreopoulos B."/>
            <person name="Lipzen A."/>
            <person name="Chen C."/>
            <person name="Yan M."/>
            <person name="Daum C."/>
            <person name="Ng V."/>
            <person name="Clum A."/>
            <person name="Steindorff A."/>
            <person name="Ohm R.A."/>
            <person name="Martin F."/>
            <person name="Silar P."/>
            <person name="Natvig D.O."/>
            <person name="Lalanne C."/>
            <person name="Gautier V."/>
            <person name="Ament-Velasquez S.L."/>
            <person name="Kruys A."/>
            <person name="Hutchinson M.I."/>
            <person name="Powell A.J."/>
            <person name="Barry K."/>
            <person name="Miller A.N."/>
            <person name="Grigoriev I.V."/>
            <person name="Debuchy R."/>
            <person name="Gladieux P."/>
            <person name="Hiltunen Thoren M."/>
            <person name="Johannesson H."/>
        </authorList>
    </citation>
    <scope>NUCLEOTIDE SEQUENCE</scope>
    <source>
        <strain evidence="2">CBS 232.78</strain>
    </source>
</reference>
<name>A0AAE0K1Y0_9PEZI</name>
<sequence length="207" mass="23420">MTVATSDFILARLSFRDIDTHFKEDNVPWTLSHSHFADMGGFVIRVTDETEARPVPAFKISHHNPHHLSAADILDLRREGYIRRLPSIIEEELHDRSKADPALKAIAVTQIFFSMLQITIRACRQLTISPLELSVLAFAACAIAIYALYWKKPKSVQSSVIILEYKGSIPPDVFNVIQQRKGSKWTKVAQDTEWIFRISGLGAAMIF</sequence>
<keyword evidence="3" id="KW-1185">Reference proteome</keyword>
<organism evidence="2 3">
    <name type="scientific">Podospora didyma</name>
    <dbReference type="NCBI Taxonomy" id="330526"/>
    <lineage>
        <taxon>Eukaryota</taxon>
        <taxon>Fungi</taxon>
        <taxon>Dikarya</taxon>
        <taxon>Ascomycota</taxon>
        <taxon>Pezizomycotina</taxon>
        <taxon>Sordariomycetes</taxon>
        <taxon>Sordariomycetidae</taxon>
        <taxon>Sordariales</taxon>
        <taxon>Podosporaceae</taxon>
        <taxon>Podospora</taxon>
    </lineage>
</organism>
<evidence type="ECO:0000313" key="3">
    <source>
        <dbReference type="Proteomes" id="UP001285441"/>
    </source>
</evidence>
<dbReference type="AlphaFoldDB" id="A0AAE0K1Y0"/>
<comment type="caution">
    <text evidence="2">The sequence shown here is derived from an EMBL/GenBank/DDBJ whole genome shotgun (WGS) entry which is preliminary data.</text>
</comment>
<dbReference type="PANTHER" id="PTHR35043">
    <property type="entry name" value="TRANSCRIPTION FACTOR DOMAIN-CONTAINING PROTEIN"/>
    <property type="match status" value="1"/>
</dbReference>
<keyword evidence="1" id="KW-1133">Transmembrane helix</keyword>
<keyword evidence="1" id="KW-0472">Membrane</keyword>
<evidence type="ECO:0000313" key="2">
    <source>
        <dbReference type="EMBL" id="KAK3368509.1"/>
    </source>
</evidence>
<feature type="transmembrane region" description="Helical" evidence="1">
    <location>
        <begin position="126"/>
        <end position="149"/>
    </location>
</feature>
<evidence type="ECO:0000256" key="1">
    <source>
        <dbReference type="SAM" id="Phobius"/>
    </source>
</evidence>
<reference evidence="2" key="2">
    <citation type="submission" date="2023-06" db="EMBL/GenBank/DDBJ databases">
        <authorList>
            <consortium name="Lawrence Berkeley National Laboratory"/>
            <person name="Haridas S."/>
            <person name="Hensen N."/>
            <person name="Bonometti L."/>
            <person name="Westerberg I."/>
            <person name="Brannstrom I.O."/>
            <person name="Guillou S."/>
            <person name="Cros-Aarteil S."/>
            <person name="Calhoun S."/>
            <person name="Kuo A."/>
            <person name="Mondo S."/>
            <person name="Pangilinan J."/>
            <person name="Riley R."/>
            <person name="LaButti K."/>
            <person name="Andreopoulos B."/>
            <person name="Lipzen A."/>
            <person name="Chen C."/>
            <person name="Yanf M."/>
            <person name="Daum C."/>
            <person name="Ng V."/>
            <person name="Clum A."/>
            <person name="Steindorff A."/>
            <person name="Ohm R."/>
            <person name="Martin F."/>
            <person name="Silar P."/>
            <person name="Natvig D."/>
            <person name="Lalanne C."/>
            <person name="Gautier V."/>
            <person name="Ament-velasquez S.L."/>
            <person name="Kruys A."/>
            <person name="Hutchinson M.I."/>
            <person name="Powell A.J."/>
            <person name="Barry K."/>
            <person name="Miller A.N."/>
            <person name="Grigoriev I.V."/>
            <person name="Debuchy R."/>
            <person name="Gladieux P."/>
            <person name="Thoren M.H."/>
            <person name="Johannesson H."/>
        </authorList>
    </citation>
    <scope>NUCLEOTIDE SEQUENCE</scope>
    <source>
        <strain evidence="2">CBS 232.78</strain>
    </source>
</reference>
<gene>
    <name evidence="2" type="ORF">B0H63DRAFT_455284</name>
</gene>
<dbReference type="PANTHER" id="PTHR35043:SF7">
    <property type="entry name" value="TRANSCRIPTION FACTOR DOMAIN-CONTAINING PROTEIN"/>
    <property type="match status" value="1"/>
</dbReference>